<keyword evidence="2" id="KW-1185">Reference proteome</keyword>
<evidence type="ECO:0000313" key="2">
    <source>
        <dbReference type="Proteomes" id="UP000319498"/>
    </source>
</evidence>
<evidence type="ECO:0000313" key="1">
    <source>
        <dbReference type="EMBL" id="GED58056.1"/>
    </source>
</evidence>
<comment type="caution">
    <text evidence="1">The sequence shown here is derived from an EMBL/GenBank/DDBJ whole genome shotgun (WGS) entry which is preliminary data.</text>
</comment>
<dbReference type="EMBL" id="BJOL01000012">
    <property type="protein sequence ID" value="GED58056.1"/>
    <property type="molecule type" value="Genomic_DNA"/>
</dbReference>
<dbReference type="Proteomes" id="UP000319498">
    <property type="component" value="Unassembled WGS sequence"/>
</dbReference>
<name>A0ABQ0T3W7_9BACL</name>
<gene>
    <name evidence="1" type="ORF">BFO01nite_21880</name>
</gene>
<reference evidence="1 2" key="1">
    <citation type="submission" date="2019-06" db="EMBL/GenBank/DDBJ databases">
        <title>Whole genome shotgun sequence of Brevibacillus formosus NBRC 15716.</title>
        <authorList>
            <person name="Hosoyama A."/>
            <person name="Uohara A."/>
            <person name="Ohji S."/>
            <person name="Ichikawa N."/>
        </authorList>
    </citation>
    <scope>NUCLEOTIDE SEQUENCE [LARGE SCALE GENOMIC DNA]</scope>
    <source>
        <strain evidence="1 2">NBRC 15716</strain>
    </source>
</reference>
<sequence length="83" mass="9680">MYSVSLDRTIIPLQSLLLLKREVFICLNKVCKQKYDGLNNFSQIDNITWSNGEYSKGVIQVEKVERNYAGFHVNGYNEFNCIR</sequence>
<organism evidence="1 2">
    <name type="scientific">Brevibacillus formosus</name>
    <dbReference type="NCBI Taxonomy" id="54913"/>
    <lineage>
        <taxon>Bacteria</taxon>
        <taxon>Bacillati</taxon>
        <taxon>Bacillota</taxon>
        <taxon>Bacilli</taxon>
        <taxon>Bacillales</taxon>
        <taxon>Paenibacillaceae</taxon>
        <taxon>Brevibacillus</taxon>
    </lineage>
</organism>
<accession>A0ABQ0T3W7</accession>
<proteinExistence type="predicted"/>
<protein>
    <submittedName>
        <fullName evidence="1">Uncharacterized protein</fullName>
    </submittedName>
</protein>